<reference evidence="8" key="1">
    <citation type="submission" date="2021-12" db="EMBL/GenBank/DDBJ databases">
        <title>Curvularia clavata genome.</title>
        <authorList>
            <person name="Cao Y."/>
        </authorList>
    </citation>
    <scope>NUCLEOTIDE SEQUENCE</scope>
    <source>
        <strain evidence="8">Yc1106</strain>
    </source>
</reference>
<feature type="domain" description="Xylanolytic transcriptional activator regulatory" evidence="7">
    <location>
        <begin position="157"/>
        <end position="375"/>
    </location>
</feature>
<keyword evidence="6" id="KW-0539">Nucleus</keyword>
<dbReference type="GO" id="GO:0000785">
    <property type="term" value="C:chromatin"/>
    <property type="evidence" value="ECO:0007669"/>
    <property type="project" value="TreeGrafter"/>
</dbReference>
<organism evidence="8 9">
    <name type="scientific">Curvularia clavata</name>
    <dbReference type="NCBI Taxonomy" id="95742"/>
    <lineage>
        <taxon>Eukaryota</taxon>
        <taxon>Fungi</taxon>
        <taxon>Dikarya</taxon>
        <taxon>Ascomycota</taxon>
        <taxon>Pezizomycotina</taxon>
        <taxon>Dothideomycetes</taxon>
        <taxon>Pleosporomycetidae</taxon>
        <taxon>Pleosporales</taxon>
        <taxon>Pleosporineae</taxon>
        <taxon>Pleosporaceae</taxon>
        <taxon>Curvularia</taxon>
    </lineage>
</organism>
<evidence type="ECO:0000256" key="1">
    <source>
        <dbReference type="ARBA" id="ARBA00004123"/>
    </source>
</evidence>
<dbReference type="PANTHER" id="PTHR40626:SF1">
    <property type="entry name" value="TRANSCRIPTION FACTOR WITH C2H2 AND ZN(2)-CYS(6) DNA BINDING DOMAIN (EUROFUNG)"/>
    <property type="match status" value="1"/>
</dbReference>
<evidence type="ECO:0000259" key="7">
    <source>
        <dbReference type="Pfam" id="PF04082"/>
    </source>
</evidence>
<keyword evidence="5" id="KW-0862">Zinc</keyword>
<dbReference type="GO" id="GO:0000978">
    <property type="term" value="F:RNA polymerase II cis-regulatory region sequence-specific DNA binding"/>
    <property type="evidence" value="ECO:0007669"/>
    <property type="project" value="InterPro"/>
</dbReference>
<evidence type="ECO:0000256" key="2">
    <source>
        <dbReference type="ARBA" id="ARBA00022723"/>
    </source>
</evidence>
<dbReference type="Pfam" id="PF04082">
    <property type="entry name" value="Fungal_trans"/>
    <property type="match status" value="1"/>
</dbReference>
<protein>
    <recommendedName>
        <fullName evidence="7">Xylanolytic transcriptional activator regulatory domain-containing protein</fullName>
    </recommendedName>
</protein>
<dbReference type="InterPro" id="IPR007219">
    <property type="entry name" value="XnlR_reg_dom"/>
</dbReference>
<dbReference type="PANTHER" id="PTHR40626">
    <property type="entry name" value="MIP31509P"/>
    <property type="match status" value="1"/>
</dbReference>
<dbReference type="EMBL" id="CP089276">
    <property type="protein sequence ID" value="USP77310.1"/>
    <property type="molecule type" value="Genomic_DNA"/>
</dbReference>
<evidence type="ECO:0000256" key="4">
    <source>
        <dbReference type="ARBA" id="ARBA00022771"/>
    </source>
</evidence>
<dbReference type="GO" id="GO:0000981">
    <property type="term" value="F:DNA-binding transcription factor activity, RNA polymerase II-specific"/>
    <property type="evidence" value="ECO:0007669"/>
    <property type="project" value="InterPro"/>
</dbReference>
<proteinExistence type="predicted"/>
<name>A0A9Q8Z7X8_CURCL</name>
<comment type="subcellular location">
    <subcellularLocation>
        <location evidence="1">Nucleus</location>
    </subcellularLocation>
</comment>
<keyword evidence="3" id="KW-0677">Repeat</keyword>
<accession>A0A9Q8Z7X8</accession>
<evidence type="ECO:0000256" key="3">
    <source>
        <dbReference type="ARBA" id="ARBA00022737"/>
    </source>
</evidence>
<dbReference type="GO" id="GO:0005634">
    <property type="term" value="C:nucleus"/>
    <property type="evidence" value="ECO:0007669"/>
    <property type="project" value="UniProtKB-SubCell"/>
</dbReference>
<dbReference type="Proteomes" id="UP001056012">
    <property type="component" value="Chromosome 3"/>
</dbReference>
<dbReference type="VEuPathDB" id="FungiDB:yc1106_04584"/>
<keyword evidence="2" id="KW-0479">Metal-binding</keyword>
<keyword evidence="9" id="KW-1185">Reference proteome</keyword>
<dbReference type="CDD" id="cd12148">
    <property type="entry name" value="fungal_TF_MHR"/>
    <property type="match status" value="1"/>
</dbReference>
<dbReference type="InterPro" id="IPR051059">
    <property type="entry name" value="VerF-like"/>
</dbReference>
<evidence type="ECO:0000313" key="8">
    <source>
        <dbReference type="EMBL" id="USP77310.1"/>
    </source>
</evidence>
<dbReference type="GO" id="GO:0008270">
    <property type="term" value="F:zinc ion binding"/>
    <property type="evidence" value="ECO:0007669"/>
    <property type="project" value="UniProtKB-KW"/>
</dbReference>
<keyword evidence="4" id="KW-0863">Zinc-finger</keyword>
<dbReference type="GO" id="GO:0006351">
    <property type="term" value="P:DNA-templated transcription"/>
    <property type="evidence" value="ECO:0007669"/>
    <property type="project" value="InterPro"/>
</dbReference>
<sequence length="492" mass="55350">MRFLREISSAMLVQPPPALSNAARRTRAASRFPFLLSYTAAETGEPSEFAKALETLRSNSENAAPQNEFRVGDEPIHSFPGFTRLFAADFFQLDAPQGSSSLLEFLPQPTPDSDAHEDVLRSRVSDLVVLLKQGTRSSLFHDVIINLLTPTNLGLCIENFFQYAYRHVPIVHKPSFVVANAESSLLLSVFVVGAIWSYPRDTYFMVLDVIELVEQCIFESSLFISLRGPTRSSLNPHSPGVLSLLQAATMIVSISLALPNADHRQRFRSQRFTDLVSATRLLRAGAEKTSHTWTNINFEWTEYIISESCSRVVYYVYLLDCHISTIYAVLPRVSVLEMQASLPSNESTFGAENAEICQERLSSDLAAPQYSLVNLVQKLMAVESTGLELCRLTAFPLFLTIEALQTMIFTAKTQLLDTFQPVCFERALKRWKALWDNCQDIQTLSKEVGFMVHAEEVWLLAQKVLKSDASRLISRFGVNDMAQVRQWLTELD</sequence>
<dbReference type="OrthoDB" id="654211at2759"/>
<dbReference type="AlphaFoldDB" id="A0A9Q8Z7X8"/>
<gene>
    <name evidence="8" type="ORF">yc1106_04584</name>
</gene>
<evidence type="ECO:0000256" key="5">
    <source>
        <dbReference type="ARBA" id="ARBA00022833"/>
    </source>
</evidence>
<evidence type="ECO:0000256" key="6">
    <source>
        <dbReference type="ARBA" id="ARBA00023242"/>
    </source>
</evidence>
<evidence type="ECO:0000313" key="9">
    <source>
        <dbReference type="Proteomes" id="UP001056012"/>
    </source>
</evidence>